<dbReference type="EMBL" id="JAVRRD010000002">
    <property type="protein sequence ID" value="KAK5062843.1"/>
    <property type="molecule type" value="Genomic_DNA"/>
</dbReference>
<dbReference type="Proteomes" id="UP001358417">
    <property type="component" value="Unassembled WGS sequence"/>
</dbReference>
<organism evidence="10 11">
    <name type="scientific">Exophiala bonariae</name>
    <dbReference type="NCBI Taxonomy" id="1690606"/>
    <lineage>
        <taxon>Eukaryota</taxon>
        <taxon>Fungi</taxon>
        <taxon>Dikarya</taxon>
        <taxon>Ascomycota</taxon>
        <taxon>Pezizomycotina</taxon>
        <taxon>Eurotiomycetes</taxon>
        <taxon>Chaetothyriomycetidae</taxon>
        <taxon>Chaetothyriales</taxon>
        <taxon>Herpotrichiellaceae</taxon>
        <taxon>Exophiala</taxon>
    </lineage>
</organism>
<protein>
    <recommendedName>
        <fullName evidence="9">Wax synthase domain-containing protein</fullName>
    </recommendedName>
</protein>
<keyword evidence="11" id="KW-1185">Reference proteome</keyword>
<feature type="transmembrane region" description="Helical" evidence="8">
    <location>
        <begin position="422"/>
        <end position="444"/>
    </location>
</feature>
<keyword evidence="3" id="KW-0808">Transferase</keyword>
<sequence length="571" mass="63739">MSQNYVSLYRRTLASRQQIYNDSIASGKYQPFLYPWDSLFALVLLLAVTLTPRLPARLGVAVRWLAFTLIFAHSIHVILHRRTLWFAGGYGIGLCTAWGTIMSGALLVCNDIEHDFCRLEARELLPQTSEVASNGSTIPCASSKAKDPTSASIDLKRRKVPGVYTATDIKQPTFANSQDAATKPYRLVWQAFPYDSSWLHVIDWTMDLVTSFRGVGWNHRIPTLAEIDAPIPPTPAMRQHKPRGQVDTERKPTAIPRQTLRAMQQRAVADFIVSYLVLDFLKTTMVTDPYFMGLGGLESPSPWLWLSAMTKTIPIATKFVRLVMSMAGVVAALTFIFSLSPLFFTVVLPAAVDFTKVTRSPLLEPWLYPPQWYPLTTSVLQTGLAGFWGKFWHQMFRYGISQPSQALIQRLGMDSRGNGARIIQLLIAFGLSGSIHAAASFTSFSVVGTHPLSGPLSFFLLQSLGVFIQTLATKFLHKAFSWMKSMPRVVGRTTNVLVTLTFLYFTGPLLANDFARSGIWLFEPVPISLLRGFGFGPGGKDEGFWAWSQDGSTWVGWWQGKGWWETGLAIY</sequence>
<dbReference type="PANTHER" id="PTHR31595">
    <property type="entry name" value="LONG-CHAIN-ALCOHOL O-FATTY-ACYLTRANSFERASE 3-RELATED"/>
    <property type="match status" value="1"/>
</dbReference>
<feature type="transmembrane region" description="Helical" evidence="8">
    <location>
        <begin position="319"/>
        <end position="352"/>
    </location>
</feature>
<keyword evidence="4 8" id="KW-0812">Transmembrane</keyword>
<evidence type="ECO:0000256" key="1">
    <source>
        <dbReference type="ARBA" id="ARBA00004141"/>
    </source>
</evidence>
<dbReference type="GO" id="GO:0006629">
    <property type="term" value="P:lipid metabolic process"/>
    <property type="evidence" value="ECO:0007669"/>
    <property type="project" value="InterPro"/>
</dbReference>
<feature type="transmembrane region" description="Helical" evidence="8">
    <location>
        <begin position="62"/>
        <end position="79"/>
    </location>
</feature>
<dbReference type="Pfam" id="PF13813">
    <property type="entry name" value="MBOAT_2"/>
    <property type="match status" value="1"/>
</dbReference>
<evidence type="ECO:0000313" key="11">
    <source>
        <dbReference type="Proteomes" id="UP001358417"/>
    </source>
</evidence>
<evidence type="ECO:0000256" key="4">
    <source>
        <dbReference type="ARBA" id="ARBA00022692"/>
    </source>
</evidence>
<dbReference type="InterPro" id="IPR032805">
    <property type="entry name" value="Wax_synthase_dom"/>
</dbReference>
<dbReference type="GO" id="GO:0016020">
    <property type="term" value="C:membrane"/>
    <property type="evidence" value="ECO:0007669"/>
    <property type="project" value="UniProtKB-SubCell"/>
</dbReference>
<dbReference type="InterPro" id="IPR044851">
    <property type="entry name" value="Wax_synthase"/>
</dbReference>
<comment type="similarity">
    <text evidence="2">Belongs to the wax synthase family.</text>
</comment>
<dbReference type="AlphaFoldDB" id="A0AAV9NNU9"/>
<dbReference type="PANTHER" id="PTHR31595:SF67">
    <property type="entry name" value="WAX SYNTHASE DOMAIN-CONTAINING PROTEIN"/>
    <property type="match status" value="1"/>
</dbReference>
<evidence type="ECO:0000256" key="6">
    <source>
        <dbReference type="ARBA" id="ARBA00023136"/>
    </source>
</evidence>
<feature type="transmembrane region" description="Helical" evidence="8">
    <location>
        <begin position="456"/>
        <end position="477"/>
    </location>
</feature>
<dbReference type="GO" id="GO:0008374">
    <property type="term" value="F:O-acyltransferase activity"/>
    <property type="evidence" value="ECO:0007669"/>
    <property type="project" value="InterPro"/>
</dbReference>
<feature type="transmembrane region" description="Helical" evidence="8">
    <location>
        <begin position="32"/>
        <end position="50"/>
    </location>
</feature>
<feature type="transmembrane region" description="Helical" evidence="8">
    <location>
        <begin position="489"/>
        <end position="511"/>
    </location>
</feature>
<evidence type="ECO:0000313" key="10">
    <source>
        <dbReference type="EMBL" id="KAK5062843.1"/>
    </source>
</evidence>
<gene>
    <name evidence="10" type="ORF">LTR84_004918</name>
</gene>
<evidence type="ECO:0000256" key="5">
    <source>
        <dbReference type="ARBA" id="ARBA00022989"/>
    </source>
</evidence>
<proteinExistence type="inferred from homology"/>
<accession>A0AAV9NNU9</accession>
<feature type="domain" description="Wax synthase" evidence="9">
    <location>
        <begin position="381"/>
        <end position="446"/>
    </location>
</feature>
<reference evidence="10 11" key="1">
    <citation type="submission" date="2023-08" db="EMBL/GenBank/DDBJ databases">
        <title>Black Yeasts Isolated from many extreme environments.</title>
        <authorList>
            <person name="Coleine C."/>
            <person name="Stajich J.E."/>
            <person name="Selbmann L."/>
        </authorList>
    </citation>
    <scope>NUCLEOTIDE SEQUENCE [LARGE SCALE GENOMIC DNA]</scope>
    <source>
        <strain evidence="10 11">CCFEE 5792</strain>
    </source>
</reference>
<keyword evidence="5 8" id="KW-1133">Transmembrane helix</keyword>
<evidence type="ECO:0000259" key="9">
    <source>
        <dbReference type="Pfam" id="PF13813"/>
    </source>
</evidence>
<feature type="transmembrane region" description="Helical" evidence="8">
    <location>
        <begin position="85"/>
        <end position="109"/>
    </location>
</feature>
<evidence type="ECO:0000256" key="8">
    <source>
        <dbReference type="SAM" id="Phobius"/>
    </source>
</evidence>
<evidence type="ECO:0000256" key="2">
    <source>
        <dbReference type="ARBA" id="ARBA00007282"/>
    </source>
</evidence>
<evidence type="ECO:0000256" key="7">
    <source>
        <dbReference type="SAM" id="MobiDB-lite"/>
    </source>
</evidence>
<name>A0AAV9NNU9_9EURO</name>
<dbReference type="GeneID" id="89973096"/>
<keyword evidence="6 8" id="KW-0472">Membrane</keyword>
<evidence type="ECO:0000256" key="3">
    <source>
        <dbReference type="ARBA" id="ARBA00022679"/>
    </source>
</evidence>
<feature type="region of interest" description="Disordered" evidence="7">
    <location>
        <begin position="228"/>
        <end position="250"/>
    </location>
</feature>
<comment type="caution">
    <text evidence="10">The sequence shown here is derived from an EMBL/GenBank/DDBJ whole genome shotgun (WGS) entry which is preliminary data.</text>
</comment>
<comment type="subcellular location">
    <subcellularLocation>
        <location evidence="1">Membrane</location>
        <topology evidence="1">Multi-pass membrane protein</topology>
    </subcellularLocation>
</comment>
<dbReference type="RefSeq" id="XP_064711115.1">
    <property type="nucleotide sequence ID" value="XM_064848491.1"/>
</dbReference>